<evidence type="ECO:0000313" key="3">
    <source>
        <dbReference type="WBParaSite" id="SPAL_0001364100.1"/>
    </source>
</evidence>
<dbReference type="Proteomes" id="UP000046392">
    <property type="component" value="Unplaced"/>
</dbReference>
<name>A0A0N5C6S6_STREA</name>
<keyword evidence="2" id="KW-1185">Reference proteome</keyword>
<dbReference type="SMART" id="SM00225">
    <property type="entry name" value="BTB"/>
    <property type="match status" value="1"/>
</dbReference>
<dbReference type="WBParaSite" id="SPAL_0001364100.1">
    <property type="protein sequence ID" value="SPAL_0001364100.1"/>
    <property type="gene ID" value="SPAL_0001364100"/>
</dbReference>
<feature type="domain" description="BTB" evidence="1">
    <location>
        <begin position="69"/>
        <end position="136"/>
    </location>
</feature>
<protein>
    <submittedName>
        <fullName evidence="3">BTB domain-containing protein</fullName>
    </submittedName>
</protein>
<dbReference type="InterPro" id="IPR000210">
    <property type="entry name" value="BTB/POZ_dom"/>
</dbReference>
<dbReference type="STRING" id="174720.A0A0N5C6S6"/>
<dbReference type="AlphaFoldDB" id="A0A0N5C6S6"/>
<dbReference type="CDD" id="cd18186">
    <property type="entry name" value="BTB_POZ_ZBTB_KLHL-like"/>
    <property type="match status" value="1"/>
</dbReference>
<accession>A0A0N5C6S6</accession>
<dbReference type="PROSITE" id="PS50097">
    <property type="entry name" value="BTB"/>
    <property type="match status" value="1"/>
</dbReference>
<dbReference type="InterPro" id="IPR011333">
    <property type="entry name" value="SKP1/BTB/POZ_sf"/>
</dbReference>
<dbReference type="PANTHER" id="PTHR24413">
    <property type="entry name" value="SPECKLE-TYPE POZ PROTEIN"/>
    <property type="match status" value="1"/>
</dbReference>
<dbReference type="Gene3D" id="3.30.710.10">
    <property type="entry name" value="Potassium Channel Kv1.1, Chain A"/>
    <property type="match status" value="1"/>
</dbReference>
<dbReference type="Gene3D" id="1.25.40.420">
    <property type="match status" value="1"/>
</dbReference>
<organism evidence="2 3">
    <name type="scientific">Strongyloides papillosus</name>
    <name type="common">Intestinal threadworm</name>
    <dbReference type="NCBI Taxonomy" id="174720"/>
    <lineage>
        <taxon>Eukaryota</taxon>
        <taxon>Metazoa</taxon>
        <taxon>Ecdysozoa</taxon>
        <taxon>Nematoda</taxon>
        <taxon>Chromadorea</taxon>
        <taxon>Rhabditida</taxon>
        <taxon>Tylenchina</taxon>
        <taxon>Panagrolaimomorpha</taxon>
        <taxon>Strongyloidoidea</taxon>
        <taxon>Strongyloididae</taxon>
        <taxon>Strongyloides</taxon>
    </lineage>
</organism>
<dbReference type="Pfam" id="PF00651">
    <property type="entry name" value="BTB"/>
    <property type="match status" value="1"/>
</dbReference>
<sequence length="226" mass="25880">MEDVEFIKREELLKSNGLISNDELTIICRAQIYKHFEYENYGFKERSIDDQLSQLKLDNGETLDSANLPDFTIKVGGTILKANKKILASKSNVFYDLFNCKPKSLQIPIVEINKYSVEAVKLMINYINGDDISGIENMASEIIAIADEYQLDILKYKASLYLSLNLTIKNVCERFMLGSKFSSKQLCASCRTFITNNYEALIQNKNWKNFVINNLQLVEKLSLKSI</sequence>
<reference evidence="3" key="1">
    <citation type="submission" date="2017-02" db="UniProtKB">
        <authorList>
            <consortium name="WormBaseParasite"/>
        </authorList>
    </citation>
    <scope>IDENTIFICATION</scope>
</reference>
<proteinExistence type="predicted"/>
<evidence type="ECO:0000313" key="2">
    <source>
        <dbReference type="Proteomes" id="UP000046392"/>
    </source>
</evidence>
<evidence type="ECO:0000259" key="1">
    <source>
        <dbReference type="PROSITE" id="PS50097"/>
    </source>
</evidence>
<dbReference type="SUPFAM" id="SSF54695">
    <property type="entry name" value="POZ domain"/>
    <property type="match status" value="1"/>
</dbReference>